<dbReference type="EMBL" id="NGJN01000001">
    <property type="protein sequence ID" value="OZV70991.1"/>
    <property type="molecule type" value="Genomic_DNA"/>
</dbReference>
<dbReference type="Pfam" id="PF14321">
    <property type="entry name" value="DUF4382"/>
    <property type="match status" value="1"/>
</dbReference>
<organism evidence="3 4">
    <name type="scientific">Winogradskyella aurantia</name>
    <dbReference type="NCBI Taxonomy" id="1915063"/>
    <lineage>
        <taxon>Bacteria</taxon>
        <taxon>Pseudomonadati</taxon>
        <taxon>Bacteroidota</taxon>
        <taxon>Flavobacteriia</taxon>
        <taxon>Flavobacteriales</taxon>
        <taxon>Flavobacteriaceae</taxon>
        <taxon>Winogradskyella</taxon>
    </lineage>
</organism>
<reference evidence="3 4" key="1">
    <citation type="submission" date="2017-05" db="EMBL/GenBank/DDBJ databases">
        <title>The draft genome sequence of Idiomarina salinarum WNB302.</title>
        <authorList>
            <person name="Sun Y."/>
            <person name="Chen B."/>
            <person name="Du Z."/>
        </authorList>
    </citation>
    <scope>NUCLEOTIDE SEQUENCE [LARGE SCALE GENOMIC DNA]</scope>
    <source>
        <strain evidence="3 4">WNB302</strain>
    </source>
</reference>
<feature type="signal peptide" evidence="1">
    <location>
        <begin position="1"/>
        <end position="24"/>
    </location>
</feature>
<feature type="domain" description="DUF4382" evidence="2">
    <location>
        <begin position="50"/>
        <end position="166"/>
    </location>
</feature>
<feature type="chain" id="PRO_5012017747" description="DUF4382 domain-containing protein" evidence="1">
    <location>
        <begin position="25"/>
        <end position="189"/>
    </location>
</feature>
<keyword evidence="1" id="KW-0732">Signal</keyword>
<name>A0A265V0A9_9FLAO</name>
<evidence type="ECO:0000313" key="3">
    <source>
        <dbReference type="EMBL" id="OZV70991.1"/>
    </source>
</evidence>
<evidence type="ECO:0000313" key="4">
    <source>
        <dbReference type="Proteomes" id="UP000216840"/>
    </source>
</evidence>
<keyword evidence="4" id="KW-1185">Reference proteome</keyword>
<evidence type="ECO:0000259" key="2">
    <source>
        <dbReference type="Pfam" id="PF14321"/>
    </source>
</evidence>
<gene>
    <name evidence="3" type="ORF">CA834_02430</name>
</gene>
<dbReference type="InterPro" id="IPR025491">
    <property type="entry name" value="DUF4382"/>
</dbReference>
<proteinExistence type="predicted"/>
<dbReference type="AlphaFoldDB" id="A0A265V0A9"/>
<dbReference type="RefSeq" id="WP_094967065.1">
    <property type="nucleotide sequence ID" value="NZ_NGJN01000001.1"/>
</dbReference>
<accession>A0A265V0A9</accession>
<dbReference type="PROSITE" id="PS51257">
    <property type="entry name" value="PROKAR_LIPOPROTEIN"/>
    <property type="match status" value="1"/>
</dbReference>
<protein>
    <recommendedName>
        <fullName evidence="2">DUF4382 domain-containing protein</fullName>
    </recommendedName>
</protein>
<sequence length="189" mass="21322">MILSKVLKPIFTSCVILLFLFSCSSDELENDCGTSVVSISLKSSMNLENDVYIEIEDIQFRVKQEASLNNAWVSLNTINEGVVNMSDLNADSDVLLVHNENIPSIPIYEIRLVLGDQNFIDSNGLLIDLDTENLGKATATNFLELNLLPNQEYDITIDFDTDQSVYFSELENLMVLSPKIYTEIRHLSY</sequence>
<evidence type="ECO:0000256" key="1">
    <source>
        <dbReference type="SAM" id="SignalP"/>
    </source>
</evidence>
<dbReference type="Proteomes" id="UP000216840">
    <property type="component" value="Unassembled WGS sequence"/>
</dbReference>
<dbReference type="OrthoDB" id="2111471at2"/>
<comment type="caution">
    <text evidence="3">The sequence shown here is derived from an EMBL/GenBank/DDBJ whole genome shotgun (WGS) entry which is preliminary data.</text>
</comment>